<reference evidence="4 5" key="1">
    <citation type="journal article" date="2018" name="Mol. Biol. Evol.">
        <title>Broad Genomic Sampling Reveals a Smut Pathogenic Ancestry of the Fungal Clade Ustilaginomycotina.</title>
        <authorList>
            <person name="Kijpornyongpan T."/>
            <person name="Mondo S.J."/>
            <person name="Barry K."/>
            <person name="Sandor L."/>
            <person name="Lee J."/>
            <person name="Lipzen A."/>
            <person name="Pangilinan J."/>
            <person name="LaButti K."/>
            <person name="Hainaut M."/>
            <person name="Henrissat B."/>
            <person name="Grigoriev I.V."/>
            <person name="Spatafora J.W."/>
            <person name="Aime M.C."/>
        </authorList>
    </citation>
    <scope>NUCLEOTIDE SEQUENCE [LARGE SCALE GENOMIC DNA]</scope>
    <source>
        <strain evidence="4 5">MCA 3882</strain>
    </source>
</reference>
<dbReference type="PANTHER" id="PTHR19134">
    <property type="entry name" value="RECEPTOR-TYPE TYROSINE-PROTEIN PHOSPHATASE"/>
    <property type="match status" value="1"/>
</dbReference>
<dbReference type="STRING" id="1280837.A0A316V6G3"/>
<dbReference type="PROSITE" id="PS50055">
    <property type="entry name" value="TYR_PHOSPHATASE_PTP"/>
    <property type="match status" value="1"/>
</dbReference>
<dbReference type="Gene3D" id="3.90.190.10">
    <property type="entry name" value="Protein tyrosine phosphatase superfamily"/>
    <property type="match status" value="1"/>
</dbReference>
<dbReference type="GeneID" id="37021326"/>
<evidence type="ECO:0000313" key="4">
    <source>
        <dbReference type="EMBL" id="PWN32071.1"/>
    </source>
</evidence>
<dbReference type="OrthoDB" id="10253954at2759"/>
<dbReference type="CDD" id="cd00047">
    <property type="entry name" value="PTPc"/>
    <property type="match status" value="1"/>
</dbReference>
<dbReference type="InterPro" id="IPR016130">
    <property type="entry name" value="Tyr_Pase_AS"/>
</dbReference>
<dbReference type="PROSITE" id="PS50056">
    <property type="entry name" value="TYR_PHOSPHATASE_2"/>
    <property type="match status" value="1"/>
</dbReference>
<dbReference type="InParanoid" id="A0A316V6G3"/>
<dbReference type="PROSITE" id="PS00383">
    <property type="entry name" value="TYR_PHOSPHATASE_1"/>
    <property type="match status" value="1"/>
</dbReference>
<evidence type="ECO:0000259" key="3">
    <source>
        <dbReference type="PROSITE" id="PS50056"/>
    </source>
</evidence>
<gene>
    <name evidence="4" type="ORF">FA14DRAFT_162339</name>
</gene>
<dbReference type="InterPro" id="IPR003595">
    <property type="entry name" value="Tyr_Pase_cat"/>
</dbReference>
<dbReference type="RefSeq" id="XP_025352373.1">
    <property type="nucleotide sequence ID" value="XM_025499545.1"/>
</dbReference>
<dbReference type="InterPro" id="IPR000242">
    <property type="entry name" value="PTP_cat"/>
</dbReference>
<evidence type="ECO:0000313" key="5">
    <source>
        <dbReference type="Proteomes" id="UP000245771"/>
    </source>
</evidence>
<dbReference type="AlphaFoldDB" id="A0A316V6G3"/>
<dbReference type="Pfam" id="PF00102">
    <property type="entry name" value="Y_phosphatase"/>
    <property type="match status" value="1"/>
</dbReference>
<dbReference type="SUPFAM" id="SSF52799">
    <property type="entry name" value="(Phosphotyrosine protein) phosphatases II"/>
    <property type="match status" value="1"/>
</dbReference>
<organism evidence="4 5">
    <name type="scientific">Meira miltonrushii</name>
    <dbReference type="NCBI Taxonomy" id="1280837"/>
    <lineage>
        <taxon>Eukaryota</taxon>
        <taxon>Fungi</taxon>
        <taxon>Dikarya</taxon>
        <taxon>Basidiomycota</taxon>
        <taxon>Ustilaginomycotina</taxon>
        <taxon>Exobasidiomycetes</taxon>
        <taxon>Exobasidiales</taxon>
        <taxon>Brachybasidiaceae</taxon>
        <taxon>Meira</taxon>
    </lineage>
</organism>
<feature type="domain" description="Tyrosine-protein phosphatase" evidence="2">
    <location>
        <begin position="70"/>
        <end position="334"/>
    </location>
</feature>
<sequence>MSFRQSISSKFHQFITPNKLSKMVTIPPARCDLALANLDEIESERLLNAATNNKEEKSAECSYTTNTSLQNRKENRWTDILAYDHSLLPGDYLNASLIPPFPSNQQEGKRKTSFIASQAPLPHTLNTFYEKIIQSKTKLVVNLTPFRERGRTKADEYWPLQQEQVFNTATGSDESIGQYSIRQTSESTLLDEKLQATLYSLEIKSQNGYNPPYELAVLHVTSWADFGNYPEDVFDRLLNIINEQHGKLSATSPIWVHCSAGVGRSGTVIAALMARESDVKDLQLSISSLTTPAQVMEASIEGATKLIDHERRYRPRMVQTGEQFEMVAVVIAKQLSANQHAG</sequence>
<dbReference type="PANTHER" id="PTHR19134:SF449">
    <property type="entry name" value="TYROSINE-PROTEIN PHOSPHATASE 1"/>
    <property type="match status" value="1"/>
</dbReference>
<protein>
    <submittedName>
        <fullName evidence="4">Phosphatases II</fullName>
    </submittedName>
</protein>
<dbReference type="EMBL" id="KZ819606">
    <property type="protein sequence ID" value="PWN32071.1"/>
    <property type="molecule type" value="Genomic_DNA"/>
</dbReference>
<dbReference type="Proteomes" id="UP000245771">
    <property type="component" value="Unassembled WGS sequence"/>
</dbReference>
<accession>A0A316V6G3</accession>
<comment type="similarity">
    <text evidence="1">Belongs to the protein-tyrosine phosphatase family. Non-receptor class subfamily.</text>
</comment>
<dbReference type="SMART" id="SM00194">
    <property type="entry name" value="PTPc"/>
    <property type="match status" value="1"/>
</dbReference>
<dbReference type="InterPro" id="IPR029021">
    <property type="entry name" value="Prot-tyrosine_phosphatase-like"/>
</dbReference>
<name>A0A316V6G3_9BASI</name>
<dbReference type="GO" id="GO:0004725">
    <property type="term" value="F:protein tyrosine phosphatase activity"/>
    <property type="evidence" value="ECO:0007669"/>
    <property type="project" value="InterPro"/>
</dbReference>
<dbReference type="PRINTS" id="PR00700">
    <property type="entry name" value="PRTYPHPHTASE"/>
</dbReference>
<keyword evidence="5" id="KW-1185">Reference proteome</keyword>
<evidence type="ECO:0000256" key="1">
    <source>
        <dbReference type="ARBA" id="ARBA00009649"/>
    </source>
</evidence>
<dbReference type="InterPro" id="IPR050348">
    <property type="entry name" value="Protein-Tyr_Phosphatase"/>
</dbReference>
<evidence type="ECO:0000259" key="2">
    <source>
        <dbReference type="PROSITE" id="PS50055"/>
    </source>
</evidence>
<proteinExistence type="inferred from homology"/>
<dbReference type="SMART" id="SM00404">
    <property type="entry name" value="PTPc_motif"/>
    <property type="match status" value="1"/>
</dbReference>
<feature type="domain" description="Tyrosine specific protein phosphatases" evidence="3">
    <location>
        <begin position="235"/>
        <end position="325"/>
    </location>
</feature>
<dbReference type="InterPro" id="IPR000387">
    <property type="entry name" value="Tyr_Pase_dom"/>
</dbReference>